<keyword evidence="12 14" id="KW-0472">Membrane</keyword>
<evidence type="ECO:0000256" key="10">
    <source>
        <dbReference type="ARBA" id="ARBA00022989"/>
    </source>
</evidence>
<dbReference type="InterPro" id="IPR003594">
    <property type="entry name" value="HATPase_dom"/>
</dbReference>
<dbReference type="PRINTS" id="PR00344">
    <property type="entry name" value="BCTRLSENSOR"/>
</dbReference>
<dbReference type="PANTHER" id="PTHR42878:SF15">
    <property type="entry name" value="BACTERIOPHYTOCHROME"/>
    <property type="match status" value="1"/>
</dbReference>
<dbReference type="SMART" id="SM00387">
    <property type="entry name" value="HATPase_c"/>
    <property type="match status" value="1"/>
</dbReference>
<evidence type="ECO:0000256" key="6">
    <source>
        <dbReference type="ARBA" id="ARBA00022692"/>
    </source>
</evidence>
<dbReference type="Gene3D" id="3.30.450.20">
    <property type="entry name" value="PAS domain"/>
    <property type="match status" value="1"/>
</dbReference>
<evidence type="ECO:0000256" key="1">
    <source>
        <dbReference type="ARBA" id="ARBA00000085"/>
    </source>
</evidence>
<evidence type="ECO:0000256" key="11">
    <source>
        <dbReference type="ARBA" id="ARBA00023012"/>
    </source>
</evidence>
<evidence type="ECO:0000256" key="12">
    <source>
        <dbReference type="ARBA" id="ARBA00023136"/>
    </source>
</evidence>
<evidence type="ECO:0000256" key="5">
    <source>
        <dbReference type="ARBA" id="ARBA00022679"/>
    </source>
</evidence>
<evidence type="ECO:0000256" key="2">
    <source>
        <dbReference type="ARBA" id="ARBA00004141"/>
    </source>
</evidence>
<dbReference type="SMART" id="SM00091">
    <property type="entry name" value="PAS"/>
    <property type="match status" value="1"/>
</dbReference>
<dbReference type="CDD" id="cd00130">
    <property type="entry name" value="PAS"/>
    <property type="match status" value="1"/>
</dbReference>
<evidence type="ECO:0000256" key="7">
    <source>
        <dbReference type="ARBA" id="ARBA00022741"/>
    </source>
</evidence>
<dbReference type="InterPro" id="IPR050351">
    <property type="entry name" value="BphY/WalK/GraS-like"/>
</dbReference>
<evidence type="ECO:0000313" key="18">
    <source>
        <dbReference type="EMBL" id="MBP3954860.1"/>
    </source>
</evidence>
<dbReference type="Gene3D" id="3.30.565.10">
    <property type="entry name" value="Histidine kinase-like ATPase, C-terminal domain"/>
    <property type="match status" value="1"/>
</dbReference>
<evidence type="ECO:0000259" key="15">
    <source>
        <dbReference type="PROSITE" id="PS50109"/>
    </source>
</evidence>
<dbReference type="EC" id="2.7.13.3" evidence="3"/>
<protein>
    <recommendedName>
        <fullName evidence="3">histidine kinase</fullName>
        <ecNumber evidence="3">2.7.13.3</ecNumber>
    </recommendedName>
</protein>
<dbReference type="SUPFAM" id="SSF55874">
    <property type="entry name" value="ATPase domain of HSP90 chaperone/DNA topoisomerase II/histidine kinase"/>
    <property type="match status" value="1"/>
</dbReference>
<dbReference type="InterPro" id="IPR036097">
    <property type="entry name" value="HisK_dim/P_sf"/>
</dbReference>
<keyword evidence="13" id="KW-0175">Coiled coil</keyword>
<organism evidence="18 19">
    <name type="scientific">Gemmata palustris</name>
    <dbReference type="NCBI Taxonomy" id="2822762"/>
    <lineage>
        <taxon>Bacteria</taxon>
        <taxon>Pseudomonadati</taxon>
        <taxon>Planctomycetota</taxon>
        <taxon>Planctomycetia</taxon>
        <taxon>Gemmatales</taxon>
        <taxon>Gemmataceae</taxon>
        <taxon>Gemmata</taxon>
    </lineage>
</organism>
<dbReference type="EMBL" id="JAGKQQ010000001">
    <property type="protein sequence ID" value="MBP3954860.1"/>
    <property type="molecule type" value="Genomic_DNA"/>
</dbReference>
<keyword evidence="8" id="KW-0418">Kinase</keyword>
<dbReference type="Pfam" id="PF00989">
    <property type="entry name" value="PAS"/>
    <property type="match status" value="1"/>
</dbReference>
<evidence type="ECO:0000256" key="14">
    <source>
        <dbReference type="SAM" id="Phobius"/>
    </source>
</evidence>
<dbReference type="SUPFAM" id="SSF55785">
    <property type="entry name" value="PYP-like sensor domain (PAS domain)"/>
    <property type="match status" value="1"/>
</dbReference>
<accession>A0ABS5BNF9</accession>
<dbReference type="SUPFAM" id="SSF47384">
    <property type="entry name" value="Homodimeric domain of signal transducing histidine kinase"/>
    <property type="match status" value="1"/>
</dbReference>
<keyword evidence="11" id="KW-0902">Two-component regulatory system</keyword>
<dbReference type="Gene3D" id="1.10.287.130">
    <property type="match status" value="1"/>
</dbReference>
<dbReference type="InterPro" id="IPR035965">
    <property type="entry name" value="PAS-like_dom_sf"/>
</dbReference>
<dbReference type="PROSITE" id="PS50113">
    <property type="entry name" value="PAC"/>
    <property type="match status" value="1"/>
</dbReference>
<dbReference type="InterPro" id="IPR038318">
    <property type="entry name" value="KdpD_sf"/>
</dbReference>
<dbReference type="RefSeq" id="WP_210652971.1">
    <property type="nucleotide sequence ID" value="NZ_JAGKQQ010000001.1"/>
</dbReference>
<dbReference type="SMART" id="SM00388">
    <property type="entry name" value="HisKA"/>
    <property type="match status" value="1"/>
</dbReference>
<dbReference type="CDD" id="cd00082">
    <property type="entry name" value="HisKA"/>
    <property type="match status" value="1"/>
</dbReference>
<evidence type="ECO:0000259" key="17">
    <source>
        <dbReference type="PROSITE" id="PS50113"/>
    </source>
</evidence>
<dbReference type="InterPro" id="IPR013767">
    <property type="entry name" value="PAS_fold"/>
</dbReference>
<evidence type="ECO:0000256" key="8">
    <source>
        <dbReference type="ARBA" id="ARBA00022777"/>
    </source>
</evidence>
<dbReference type="InterPro" id="IPR036890">
    <property type="entry name" value="HATPase_C_sf"/>
</dbReference>
<evidence type="ECO:0000256" key="9">
    <source>
        <dbReference type="ARBA" id="ARBA00022840"/>
    </source>
</evidence>
<keyword evidence="4" id="KW-0597">Phosphoprotein</keyword>
<keyword evidence="5" id="KW-0808">Transferase</keyword>
<dbReference type="PROSITE" id="PS50109">
    <property type="entry name" value="HIS_KIN"/>
    <property type="match status" value="1"/>
</dbReference>
<comment type="catalytic activity">
    <reaction evidence="1">
        <text>ATP + protein L-histidine = ADP + protein N-phospho-L-histidine.</text>
        <dbReference type="EC" id="2.7.13.3"/>
    </reaction>
</comment>
<keyword evidence="19" id="KW-1185">Reference proteome</keyword>
<feature type="transmembrane region" description="Helical" evidence="14">
    <location>
        <begin position="40"/>
        <end position="58"/>
    </location>
</feature>
<comment type="subcellular location">
    <subcellularLocation>
        <location evidence="2">Membrane</location>
        <topology evidence="2">Multi-pass membrane protein</topology>
    </subcellularLocation>
</comment>
<dbReference type="InterPro" id="IPR005467">
    <property type="entry name" value="His_kinase_dom"/>
</dbReference>
<name>A0ABS5BNF9_9BACT</name>
<dbReference type="Pfam" id="PF02518">
    <property type="entry name" value="HATPase_c"/>
    <property type="match status" value="1"/>
</dbReference>
<feature type="transmembrane region" description="Helical" evidence="14">
    <location>
        <begin position="91"/>
        <end position="110"/>
    </location>
</feature>
<evidence type="ECO:0000313" key="19">
    <source>
        <dbReference type="Proteomes" id="UP000676565"/>
    </source>
</evidence>
<evidence type="ECO:0000256" key="13">
    <source>
        <dbReference type="SAM" id="Coils"/>
    </source>
</evidence>
<dbReference type="InterPro" id="IPR000014">
    <property type="entry name" value="PAS"/>
</dbReference>
<dbReference type="PANTHER" id="PTHR42878">
    <property type="entry name" value="TWO-COMPONENT HISTIDINE KINASE"/>
    <property type="match status" value="1"/>
</dbReference>
<evidence type="ECO:0000256" key="4">
    <source>
        <dbReference type="ARBA" id="ARBA00022553"/>
    </source>
</evidence>
<keyword evidence="7" id="KW-0547">Nucleotide-binding</keyword>
<evidence type="ECO:0000259" key="16">
    <source>
        <dbReference type="PROSITE" id="PS50112"/>
    </source>
</evidence>
<dbReference type="InterPro" id="IPR004358">
    <property type="entry name" value="Sig_transdc_His_kin-like_C"/>
</dbReference>
<dbReference type="InterPro" id="IPR000700">
    <property type="entry name" value="PAS-assoc_C"/>
</dbReference>
<gene>
    <name evidence="18" type="ORF">J8F10_06135</name>
</gene>
<comment type="caution">
    <text evidence="18">The sequence shown here is derived from an EMBL/GenBank/DDBJ whole genome shotgun (WGS) entry which is preliminary data.</text>
</comment>
<feature type="transmembrane region" description="Helical" evidence="14">
    <location>
        <begin position="14"/>
        <end position="34"/>
    </location>
</feature>
<sequence>MHPLRPRTNRLRDLMPYAWAVLTVAVVAIVRGFLDPLLGQQHAYIFFLFPTLIVANSFGGKPGWFALVLGMMTANYLFLNPRLSFWVEEPIHQVGLLIFLVVGGAGIFLADSRRSAQKRAGASEATLVRSDAEIAALEQQARDLAVSVETLREQARWRSEAEIAALAQQAQDLAVSVETVREVALLQSDNEIAALGQQAGALARSVETGRQQALTRSNERIETLEQKARDLAGLVETARQHALIQSDKKTEGLEQKARDLADYVETLRSKARLKSDAEIAALGTKARDLALFVEAARKETRLQSETEIAGLQQQARDLAVSVEAVREATLLHSDTEIAVLERASDLARSAKAVSDEHRLTEQRAEVKFRLAIESAPNAMVMIERDGKIVLVNVETERLFQYPREELLGQPVELLVPERFRDKHPAYRTGFMAKPEVRAMGVGRDLHGRRKDGTEFPIEIGLNPLVTDEGFFVLSAIVDITERKRAENVLHHAHEEMERRVLERTGELETANKGLEAFSYSVSHDLRAPLRAIDGFSRILLEEHSASLPDQAKLYLKLVRDNARQMAQLVDDLLAFSRLSRLALNKQTVEPGKLVRLCLAEMQKEQEGRHLEIVIGDMPACQGDPTLLKQVWTNLLSNALKYTSKRDAARIEIGCTTEPRPTTGGSASGPAGGTNAVYFVTDNGAGFDMKYADKLFGVFQRLHRAADYDGTGVGLAIVQRIVHRHGGRVWADARLNQGATFSFTLE</sequence>
<dbReference type="Proteomes" id="UP000676565">
    <property type="component" value="Unassembled WGS sequence"/>
</dbReference>
<feature type="domain" description="PAS" evidence="16">
    <location>
        <begin position="364"/>
        <end position="417"/>
    </location>
</feature>
<dbReference type="NCBIfam" id="TIGR00229">
    <property type="entry name" value="sensory_box"/>
    <property type="match status" value="1"/>
</dbReference>
<dbReference type="PROSITE" id="PS50112">
    <property type="entry name" value="PAS"/>
    <property type="match status" value="1"/>
</dbReference>
<feature type="domain" description="PAC" evidence="17">
    <location>
        <begin position="441"/>
        <end position="491"/>
    </location>
</feature>
<keyword evidence="6 14" id="KW-0812">Transmembrane</keyword>
<proteinExistence type="predicted"/>
<evidence type="ECO:0000256" key="3">
    <source>
        <dbReference type="ARBA" id="ARBA00012438"/>
    </source>
</evidence>
<dbReference type="Pfam" id="PF13493">
    <property type="entry name" value="DUF4118"/>
    <property type="match status" value="1"/>
</dbReference>
<dbReference type="InterPro" id="IPR025201">
    <property type="entry name" value="KdpD_TM"/>
</dbReference>
<reference evidence="18 19" key="1">
    <citation type="submission" date="2021-04" db="EMBL/GenBank/DDBJ databases">
        <authorList>
            <person name="Ivanova A."/>
        </authorList>
    </citation>
    <scope>NUCLEOTIDE SEQUENCE [LARGE SCALE GENOMIC DNA]</scope>
    <source>
        <strain evidence="18 19">G18</strain>
    </source>
</reference>
<keyword evidence="9" id="KW-0067">ATP-binding</keyword>
<feature type="coiled-coil region" evidence="13">
    <location>
        <begin position="214"/>
        <end position="241"/>
    </location>
</feature>
<feature type="transmembrane region" description="Helical" evidence="14">
    <location>
        <begin position="63"/>
        <end position="79"/>
    </location>
</feature>
<feature type="domain" description="Histidine kinase" evidence="15">
    <location>
        <begin position="520"/>
        <end position="745"/>
    </location>
</feature>
<dbReference type="InterPro" id="IPR003661">
    <property type="entry name" value="HisK_dim/P_dom"/>
</dbReference>
<keyword evidence="10 14" id="KW-1133">Transmembrane helix</keyword>
<dbReference type="Pfam" id="PF00512">
    <property type="entry name" value="HisKA"/>
    <property type="match status" value="1"/>
</dbReference>
<dbReference type="Gene3D" id="1.20.120.620">
    <property type="entry name" value="Backbone structure of the membrane domain of e. Coli histidine kinase receptor kdpd"/>
    <property type="match status" value="1"/>
</dbReference>